<dbReference type="EMBL" id="AYEU01000007">
    <property type="protein sequence ID" value="ESK50514.1"/>
    <property type="molecule type" value="Genomic_DNA"/>
</dbReference>
<dbReference type="HOGENOM" id="CLU_000445_87_0_6"/>
<dbReference type="PROSITE" id="PS01124">
    <property type="entry name" value="HTH_ARAC_FAMILY_2"/>
    <property type="match status" value="1"/>
</dbReference>
<dbReference type="PROSITE" id="PS00041">
    <property type="entry name" value="HTH_ARAC_FAMILY_1"/>
    <property type="match status" value="1"/>
</dbReference>
<organism evidence="5 6">
    <name type="scientific">Acinetobacter brisouii CIP 110357</name>
    <dbReference type="NCBI Taxonomy" id="1341683"/>
    <lineage>
        <taxon>Bacteria</taxon>
        <taxon>Pseudomonadati</taxon>
        <taxon>Pseudomonadota</taxon>
        <taxon>Gammaproteobacteria</taxon>
        <taxon>Moraxellales</taxon>
        <taxon>Moraxellaceae</taxon>
        <taxon>Acinetobacter</taxon>
    </lineage>
</organism>
<keyword evidence="2" id="KW-0238">DNA-binding</keyword>
<keyword evidence="1" id="KW-0805">Transcription regulation</keyword>
<keyword evidence="3" id="KW-0804">Transcription</keyword>
<protein>
    <recommendedName>
        <fullName evidence="4">HTH araC/xylS-type domain-containing protein</fullName>
    </recommendedName>
</protein>
<dbReference type="PRINTS" id="PR00032">
    <property type="entry name" value="HTHARAC"/>
</dbReference>
<dbReference type="OrthoDB" id="9804543at2"/>
<comment type="caution">
    <text evidence="5">The sequence shown here is derived from an EMBL/GenBank/DDBJ whole genome shotgun (WGS) entry which is preliminary data.</text>
</comment>
<accession>V2VS08</accession>
<dbReference type="InterPro" id="IPR018060">
    <property type="entry name" value="HTH_AraC"/>
</dbReference>
<evidence type="ECO:0000256" key="3">
    <source>
        <dbReference type="ARBA" id="ARBA00023163"/>
    </source>
</evidence>
<dbReference type="SMART" id="SM00342">
    <property type="entry name" value="HTH_ARAC"/>
    <property type="match status" value="1"/>
</dbReference>
<dbReference type="Pfam" id="PF12833">
    <property type="entry name" value="HTH_18"/>
    <property type="match status" value="1"/>
</dbReference>
<dbReference type="RefSeq" id="WP_004902720.1">
    <property type="nucleotide sequence ID" value="NZ_BBTI01000005.1"/>
</dbReference>
<name>V2VS08_9GAMM</name>
<dbReference type="GO" id="GO:0043565">
    <property type="term" value="F:sequence-specific DNA binding"/>
    <property type="evidence" value="ECO:0007669"/>
    <property type="project" value="InterPro"/>
</dbReference>
<dbReference type="SUPFAM" id="SSF51182">
    <property type="entry name" value="RmlC-like cupins"/>
    <property type="match status" value="1"/>
</dbReference>
<reference evidence="5 6" key="1">
    <citation type="submission" date="2013-10" db="EMBL/GenBank/DDBJ databases">
        <title>The Genome Sequence of Acinetobacter brisouii CIP 110357.</title>
        <authorList>
            <consortium name="The Broad Institute Genomics Platform"/>
            <consortium name="The Broad Institute Genome Sequencing Center for Infectious Disease"/>
            <person name="Cerqueira G."/>
            <person name="Feldgarden M."/>
            <person name="Courvalin P."/>
            <person name="Grillot-Courvalin C."/>
            <person name="Clermont D."/>
            <person name="Rocha E."/>
            <person name="Yoon E.-J."/>
            <person name="Nemec A."/>
            <person name="Young S.K."/>
            <person name="Zeng Q."/>
            <person name="Gargeya S."/>
            <person name="Fitzgerald M."/>
            <person name="Abouelleil A."/>
            <person name="Alvarado L."/>
            <person name="Berlin A.M."/>
            <person name="Chapman S.B."/>
            <person name="Gainer-Dewar J."/>
            <person name="Goldberg J."/>
            <person name="Gnerre S."/>
            <person name="Griggs A."/>
            <person name="Gujja S."/>
            <person name="Hansen M."/>
            <person name="Howarth C."/>
            <person name="Imamovic A."/>
            <person name="Ireland A."/>
            <person name="Larimer J."/>
            <person name="McCowan C."/>
            <person name="Murphy C."/>
            <person name="Pearson M."/>
            <person name="Poon T.W."/>
            <person name="Priest M."/>
            <person name="Roberts A."/>
            <person name="Saif S."/>
            <person name="Shea T."/>
            <person name="Sykes S."/>
            <person name="Wortman J."/>
            <person name="Nusbaum C."/>
            <person name="Birren B."/>
        </authorList>
    </citation>
    <scope>NUCLEOTIDE SEQUENCE [LARGE SCALE GENOMIC DNA]</scope>
    <source>
        <strain evidence="5 6">CIP 110357</strain>
    </source>
</reference>
<dbReference type="InterPro" id="IPR018062">
    <property type="entry name" value="HTH_AraC-typ_CS"/>
</dbReference>
<dbReference type="GO" id="GO:0003700">
    <property type="term" value="F:DNA-binding transcription factor activity"/>
    <property type="evidence" value="ECO:0007669"/>
    <property type="project" value="InterPro"/>
</dbReference>
<keyword evidence="6" id="KW-1185">Reference proteome</keyword>
<dbReference type="SUPFAM" id="SSF46689">
    <property type="entry name" value="Homeodomain-like"/>
    <property type="match status" value="1"/>
</dbReference>
<dbReference type="Gene3D" id="1.10.10.60">
    <property type="entry name" value="Homeodomain-like"/>
    <property type="match status" value="1"/>
</dbReference>
<feature type="domain" description="HTH araC/xylS-type" evidence="4">
    <location>
        <begin position="152"/>
        <end position="253"/>
    </location>
</feature>
<dbReference type="PATRIC" id="fig|1341683.3.peg.2470"/>
<dbReference type="STRING" id="396323.VH98_04595"/>
<dbReference type="Proteomes" id="UP000018418">
    <property type="component" value="Unassembled WGS sequence"/>
</dbReference>
<evidence type="ECO:0000256" key="1">
    <source>
        <dbReference type="ARBA" id="ARBA00023015"/>
    </source>
</evidence>
<dbReference type="PANTHER" id="PTHR11019:SF190">
    <property type="entry name" value="ARAC-FAMILY REGULATORY PROTEIN"/>
    <property type="match status" value="1"/>
</dbReference>
<sequence>MNNASNLIQLNDMVEIHEFFFQANDQISMHCCLWGDFNFSLDGILQLQIGDALYLAPPNYGLWLPPQTEHSCIAIDQQITHFICIRVHPYLANKLSPQTQTLVTRPFFHTLVKEALRIQHSHPQQYQHLLQVIYDQICMADCYDHYLPQTSHPVLQPILAQLSDSAHFQHSIQKILTEFRISERHLLRLSQQELKLPISEWRNRAKIVHAISLLKQGLAIKQIAYLLGFRHSSSFITFFKRYLGKTPAEMRLEH</sequence>
<evidence type="ECO:0000313" key="6">
    <source>
        <dbReference type="Proteomes" id="UP000018418"/>
    </source>
</evidence>
<dbReference type="PANTHER" id="PTHR11019">
    <property type="entry name" value="HTH-TYPE TRANSCRIPTIONAL REGULATOR NIMR"/>
    <property type="match status" value="1"/>
</dbReference>
<evidence type="ECO:0000256" key="2">
    <source>
        <dbReference type="ARBA" id="ARBA00023125"/>
    </source>
</evidence>
<dbReference type="InterPro" id="IPR020449">
    <property type="entry name" value="Tscrpt_reg_AraC-type_HTH"/>
</dbReference>
<dbReference type="InterPro" id="IPR011051">
    <property type="entry name" value="RmlC_Cupin_sf"/>
</dbReference>
<gene>
    <name evidence="5" type="ORF">P255_02496</name>
</gene>
<evidence type="ECO:0000313" key="5">
    <source>
        <dbReference type="EMBL" id="ESK50514.1"/>
    </source>
</evidence>
<dbReference type="AlphaFoldDB" id="V2VS08"/>
<proteinExistence type="predicted"/>
<dbReference type="InterPro" id="IPR009057">
    <property type="entry name" value="Homeodomain-like_sf"/>
</dbReference>
<evidence type="ECO:0000259" key="4">
    <source>
        <dbReference type="PROSITE" id="PS01124"/>
    </source>
</evidence>